<evidence type="ECO:0000259" key="2">
    <source>
        <dbReference type="Pfam" id="PF26079"/>
    </source>
</evidence>
<comment type="caution">
    <text evidence="3">The sequence shown here is derived from an EMBL/GenBank/DDBJ whole genome shotgun (WGS) entry which is preliminary data.</text>
</comment>
<gene>
    <name evidence="3" type="ORF">NUTIK01_07320</name>
</gene>
<name>A0ABQ6P4E4_9SPHN</name>
<dbReference type="InterPro" id="IPR058531">
    <property type="entry name" value="Baseplate_J_M"/>
</dbReference>
<dbReference type="EMBL" id="BTFW01000001">
    <property type="protein sequence ID" value="GMM59955.1"/>
    <property type="molecule type" value="Genomic_DNA"/>
</dbReference>
<proteinExistence type="predicted"/>
<protein>
    <submittedName>
        <fullName evidence="3">Baseplate J/gp47 family protein</fullName>
    </submittedName>
</protein>
<dbReference type="PANTHER" id="PTHR35862:SF1">
    <property type="entry name" value="FELS-2 PROPHAGE PROTEIN"/>
    <property type="match status" value="1"/>
</dbReference>
<dbReference type="InterPro" id="IPR052726">
    <property type="entry name" value="Phage_Baseplate_Hub"/>
</dbReference>
<sequence length="338" mass="35528">MAGMADATFTAVDLSRLPAPDIIEDLDFETILADAAAQMRAEMAKSGLTFETRDSDPATKLLQVFAYYAQMLRQRINDAARAVMPAYAVKADLDHIAALFGITRLTITPANPATGTPAVMEDDTDFRRRMVLAPEGYSVAGPEGAYISHTLSADANVLDASATGPQPDDIKALVLGVLADHAAPADLVAAMTSALDTARWPGSVVVSVLARTGDGTAPAELIDTVAAYVSDETRRPLTDWVTVQSARIVPYAVDATLTTFSGPDGGVVLAAAQASLDAYTKASHRLGRDITRSAIFAALSVEGVQNVILREPAQDIVISRQQAPYCTGMSVAYAGVGE</sequence>
<feature type="domain" description="Baseplate J-like C-terminal" evidence="2">
    <location>
        <begin position="251"/>
        <end position="331"/>
    </location>
</feature>
<accession>A0ABQ6P4E4</accession>
<organism evidence="3 4">
    <name type="scientific">Novosphingobium pituita</name>
    <dbReference type="NCBI Taxonomy" id="3056842"/>
    <lineage>
        <taxon>Bacteria</taxon>
        <taxon>Pseudomonadati</taxon>
        <taxon>Pseudomonadota</taxon>
        <taxon>Alphaproteobacteria</taxon>
        <taxon>Sphingomonadales</taxon>
        <taxon>Sphingomonadaceae</taxon>
        <taxon>Novosphingobium</taxon>
    </lineage>
</organism>
<dbReference type="InterPro" id="IPR014507">
    <property type="entry name" value="Baseplate_assembly_J_pred"/>
</dbReference>
<dbReference type="PIRSF" id="PIRSF020481">
    <property type="entry name" value="BAP"/>
    <property type="match status" value="1"/>
</dbReference>
<evidence type="ECO:0000313" key="4">
    <source>
        <dbReference type="Proteomes" id="UP001187221"/>
    </source>
</evidence>
<evidence type="ECO:0000259" key="1">
    <source>
        <dbReference type="Pfam" id="PF26078"/>
    </source>
</evidence>
<dbReference type="Proteomes" id="UP001187221">
    <property type="component" value="Unassembled WGS sequence"/>
</dbReference>
<dbReference type="InterPro" id="IPR058530">
    <property type="entry name" value="Baseplate_J-like_C"/>
</dbReference>
<reference evidence="3 4" key="1">
    <citation type="submission" date="2023-06" db="EMBL/GenBank/DDBJ databases">
        <title>Draft genome sequence of Novosphingobium sp. strain IK01.</title>
        <authorList>
            <person name="Hatamoto M."/>
            <person name="Ikarashi T."/>
            <person name="Yamaguchi T."/>
        </authorList>
    </citation>
    <scope>NUCLEOTIDE SEQUENCE [LARGE SCALE GENOMIC DNA]</scope>
    <source>
        <strain evidence="3 4">IK01</strain>
    </source>
</reference>
<dbReference type="Pfam" id="PF26079">
    <property type="entry name" value="Baseplate_J_C"/>
    <property type="match status" value="1"/>
</dbReference>
<keyword evidence="4" id="KW-1185">Reference proteome</keyword>
<evidence type="ECO:0000313" key="3">
    <source>
        <dbReference type="EMBL" id="GMM59955.1"/>
    </source>
</evidence>
<feature type="domain" description="Baseplate J-like central" evidence="1">
    <location>
        <begin position="198"/>
        <end position="244"/>
    </location>
</feature>
<dbReference type="Pfam" id="PF26078">
    <property type="entry name" value="Baseplate_J_M"/>
    <property type="match status" value="1"/>
</dbReference>
<dbReference type="PANTHER" id="PTHR35862">
    <property type="entry name" value="FELS-2 PROPHAGE PROTEIN"/>
    <property type="match status" value="1"/>
</dbReference>